<accession>A0A6M3XGT5</accession>
<evidence type="ECO:0000313" key="1">
    <source>
        <dbReference type="EMBL" id="QJH97018.1"/>
    </source>
</evidence>
<reference evidence="1" key="1">
    <citation type="submission" date="2020-03" db="EMBL/GenBank/DDBJ databases">
        <title>The deep terrestrial virosphere.</title>
        <authorList>
            <person name="Holmfeldt K."/>
            <person name="Nilsson E."/>
            <person name="Simone D."/>
            <person name="Lopez-Fernandez M."/>
            <person name="Wu X."/>
            <person name="de Brujin I."/>
            <person name="Lundin D."/>
            <person name="Andersson A."/>
            <person name="Bertilsson S."/>
            <person name="Dopson M."/>
        </authorList>
    </citation>
    <scope>NUCLEOTIDE SEQUENCE</scope>
    <source>
        <strain evidence="1">TM448B00894</strain>
    </source>
</reference>
<proteinExistence type="predicted"/>
<name>A0A6M3XGT5_9ZZZZ</name>
<dbReference type="EMBL" id="MT144670">
    <property type="protein sequence ID" value="QJH97018.1"/>
    <property type="molecule type" value="Genomic_DNA"/>
</dbReference>
<gene>
    <name evidence="1" type="ORF">TM448B00894_0014</name>
</gene>
<protein>
    <submittedName>
        <fullName evidence="1">Uncharacterized protein</fullName>
    </submittedName>
</protein>
<sequence length="110" mass="13191">MKDIISKLEYKKFIKSIKIKSKGLWAHNQIVMYQKWLIKQGFIRDGMVYCRKCFVKISKKYIRQYYIWATFSPLKKRCHPDIPINVLGDNVIMTKKQSLKNIGCLDMYSY</sequence>
<dbReference type="AlphaFoldDB" id="A0A6M3XGT5"/>
<organism evidence="1">
    <name type="scientific">viral metagenome</name>
    <dbReference type="NCBI Taxonomy" id="1070528"/>
    <lineage>
        <taxon>unclassified sequences</taxon>
        <taxon>metagenomes</taxon>
        <taxon>organismal metagenomes</taxon>
    </lineage>
</organism>